<dbReference type="GO" id="GO:0006571">
    <property type="term" value="P:tyrosine biosynthetic process"/>
    <property type="evidence" value="ECO:0007669"/>
    <property type="project" value="InterPro"/>
</dbReference>
<dbReference type="InterPro" id="IPR050812">
    <property type="entry name" value="Preph/Arog_dehydrog"/>
</dbReference>
<dbReference type="InterPro" id="IPR036291">
    <property type="entry name" value="NAD(P)-bd_dom_sf"/>
</dbReference>
<comment type="caution">
    <text evidence="3">The sequence shown here is derived from an EMBL/GenBank/DDBJ whole genome shotgun (WGS) entry which is preliminary data.</text>
</comment>
<dbReference type="Proteomes" id="UP000245959">
    <property type="component" value="Unassembled WGS sequence"/>
</dbReference>
<dbReference type="InterPro" id="IPR046825">
    <property type="entry name" value="PDH_C"/>
</dbReference>
<evidence type="ECO:0000259" key="2">
    <source>
        <dbReference type="PROSITE" id="PS51176"/>
    </source>
</evidence>
<keyword evidence="1" id="KW-0560">Oxidoreductase</keyword>
<dbReference type="AlphaFoldDB" id="A0A2U1BBB5"/>
<dbReference type="InterPro" id="IPR046826">
    <property type="entry name" value="PDH_N"/>
</dbReference>
<reference evidence="3 4" key="1">
    <citation type="submission" date="2018-04" db="EMBL/GenBank/DDBJ databases">
        <title>Genomic Encyclopedia of Type Strains, Phase IV (KMG-IV): sequencing the most valuable type-strain genomes for metagenomic binning, comparative biology and taxonomic classification.</title>
        <authorList>
            <person name="Goeker M."/>
        </authorList>
    </citation>
    <scope>NUCLEOTIDE SEQUENCE [LARGE SCALE GENOMIC DNA]</scope>
    <source>
        <strain evidence="3 4">DSM 14823</strain>
    </source>
</reference>
<dbReference type="InterPro" id="IPR008927">
    <property type="entry name" value="6-PGluconate_DH-like_C_sf"/>
</dbReference>
<dbReference type="Pfam" id="PF02153">
    <property type="entry name" value="PDH_N"/>
    <property type="match status" value="1"/>
</dbReference>
<dbReference type="EMBL" id="QEKH01000001">
    <property type="protein sequence ID" value="PVY45945.1"/>
    <property type="molecule type" value="Genomic_DNA"/>
</dbReference>
<dbReference type="InterPro" id="IPR003099">
    <property type="entry name" value="Prephen_DH"/>
</dbReference>
<gene>
    <name evidence="3" type="ORF">C8D82_101142</name>
</gene>
<dbReference type="GO" id="GO:0004665">
    <property type="term" value="F:prephenate dehydrogenase (NADP+) activity"/>
    <property type="evidence" value="ECO:0007669"/>
    <property type="project" value="InterPro"/>
</dbReference>
<accession>A0A2U1BBB5</accession>
<dbReference type="GO" id="GO:0070403">
    <property type="term" value="F:NAD+ binding"/>
    <property type="evidence" value="ECO:0007669"/>
    <property type="project" value="InterPro"/>
</dbReference>
<evidence type="ECO:0000313" key="4">
    <source>
        <dbReference type="Proteomes" id="UP000245959"/>
    </source>
</evidence>
<evidence type="ECO:0000256" key="1">
    <source>
        <dbReference type="ARBA" id="ARBA00023002"/>
    </source>
</evidence>
<dbReference type="PROSITE" id="PS51176">
    <property type="entry name" value="PDH_ADH"/>
    <property type="match status" value="1"/>
</dbReference>
<dbReference type="SUPFAM" id="SSF51735">
    <property type="entry name" value="NAD(P)-binding Rossmann-fold domains"/>
    <property type="match status" value="1"/>
</dbReference>
<evidence type="ECO:0000313" key="3">
    <source>
        <dbReference type="EMBL" id="PVY45945.1"/>
    </source>
</evidence>
<dbReference type="GeneID" id="78293677"/>
<organism evidence="3 4">
    <name type="scientific">Victivallis vadensis</name>
    <dbReference type="NCBI Taxonomy" id="172901"/>
    <lineage>
        <taxon>Bacteria</taxon>
        <taxon>Pseudomonadati</taxon>
        <taxon>Lentisphaerota</taxon>
        <taxon>Lentisphaeria</taxon>
        <taxon>Victivallales</taxon>
        <taxon>Victivallaceae</taxon>
        <taxon>Victivallis</taxon>
    </lineage>
</organism>
<dbReference type="PANTHER" id="PTHR21363:SF0">
    <property type="entry name" value="PREPHENATE DEHYDROGENASE [NADP(+)]"/>
    <property type="match status" value="1"/>
</dbReference>
<dbReference type="SUPFAM" id="SSF48179">
    <property type="entry name" value="6-phosphogluconate dehydrogenase C-terminal domain-like"/>
    <property type="match status" value="1"/>
</dbReference>
<dbReference type="FunFam" id="3.40.50.720:FF:000208">
    <property type="entry name" value="Prephenate dehydrogenase"/>
    <property type="match status" value="1"/>
</dbReference>
<dbReference type="Gene3D" id="1.10.3660.10">
    <property type="entry name" value="6-phosphogluconate dehydrogenase C-terminal like domain"/>
    <property type="match status" value="1"/>
</dbReference>
<dbReference type="Pfam" id="PF20463">
    <property type="entry name" value="PDH_C"/>
    <property type="match status" value="1"/>
</dbReference>
<keyword evidence="4" id="KW-1185">Reference proteome</keyword>
<dbReference type="Gene3D" id="3.40.50.720">
    <property type="entry name" value="NAD(P)-binding Rossmann-like Domain"/>
    <property type="match status" value="1"/>
</dbReference>
<protein>
    <submittedName>
        <fullName evidence="3">Cyclohexadieny/prephenate dehydrogenase/prephenate dehydrogenase</fullName>
    </submittedName>
</protein>
<dbReference type="GO" id="GO:0008977">
    <property type="term" value="F:prephenate dehydrogenase (NAD+) activity"/>
    <property type="evidence" value="ECO:0007669"/>
    <property type="project" value="InterPro"/>
</dbReference>
<proteinExistence type="predicted"/>
<sequence length="294" mass="32660">MNNSEQPVIAVIGLGLLGASLGMALRGGAYRRSGWTRRPNIRRWALDCDVLDETCDDIESVLNRADLTLIALPIPEILHYLKQYAHAWRPGTVVTDLGSVKSCVMEAAAEHLAPRGVHFVGSHPMAGTEKSGPESAFPELYGNADVFVCPFPDSPAFAVEQVEALWRSIGTRTTRIDAKRHDDLVAHTSHVLHIVASALALSVLGAPDAQTRAERFAGCATGFRDTSRIASSNPLMWREIVEHNRPAVLAAMRDFEEKYDSFKRMIESGDFDRFEREFAQGKLLRDSWVEYKNR</sequence>
<dbReference type="OrthoDB" id="9802008at2"/>
<dbReference type="RefSeq" id="WP_116882338.1">
    <property type="nucleotide sequence ID" value="NZ_CABMMC010000017.1"/>
</dbReference>
<dbReference type="PANTHER" id="PTHR21363">
    <property type="entry name" value="PREPHENATE DEHYDROGENASE"/>
    <property type="match status" value="1"/>
</dbReference>
<name>A0A2U1BBB5_9BACT</name>
<feature type="domain" description="Prephenate/arogenate dehydrogenase" evidence="2">
    <location>
        <begin position="7"/>
        <end position="294"/>
    </location>
</feature>